<dbReference type="Proteomes" id="UP001626550">
    <property type="component" value="Unassembled WGS sequence"/>
</dbReference>
<comment type="caution">
    <text evidence="2">The sequence shown here is derived from an EMBL/GenBank/DDBJ whole genome shotgun (WGS) entry which is preliminary data.</text>
</comment>
<evidence type="ECO:0000313" key="3">
    <source>
        <dbReference type="Proteomes" id="UP001626550"/>
    </source>
</evidence>
<gene>
    <name evidence="2" type="primary">PI16_1</name>
    <name evidence="2" type="ORF">Ciccas_006716</name>
</gene>
<evidence type="ECO:0000313" key="2">
    <source>
        <dbReference type="EMBL" id="KAL3314667.1"/>
    </source>
</evidence>
<organism evidence="2 3">
    <name type="scientific">Cichlidogyrus casuarinus</name>
    <dbReference type="NCBI Taxonomy" id="1844966"/>
    <lineage>
        <taxon>Eukaryota</taxon>
        <taxon>Metazoa</taxon>
        <taxon>Spiralia</taxon>
        <taxon>Lophotrochozoa</taxon>
        <taxon>Platyhelminthes</taxon>
        <taxon>Monogenea</taxon>
        <taxon>Monopisthocotylea</taxon>
        <taxon>Dactylogyridea</taxon>
        <taxon>Ancyrocephalidae</taxon>
        <taxon>Cichlidogyrus</taxon>
    </lineage>
</organism>
<dbReference type="CDD" id="cd05380">
    <property type="entry name" value="CAP_euk"/>
    <property type="match status" value="1"/>
</dbReference>
<keyword evidence="3" id="KW-1185">Reference proteome</keyword>
<dbReference type="InterPro" id="IPR035940">
    <property type="entry name" value="CAP_sf"/>
</dbReference>
<dbReference type="SMART" id="SM00198">
    <property type="entry name" value="SCP"/>
    <property type="match status" value="1"/>
</dbReference>
<reference evidence="2 3" key="1">
    <citation type="submission" date="2024-11" db="EMBL/GenBank/DDBJ databases">
        <title>Adaptive evolution of stress response genes in parasites aligns with host niche diversity.</title>
        <authorList>
            <person name="Hahn C."/>
            <person name="Resl P."/>
        </authorList>
    </citation>
    <scope>NUCLEOTIDE SEQUENCE [LARGE SCALE GENOMIC DNA]</scope>
    <source>
        <strain evidence="2">EGGRZ-B1_66</strain>
        <tissue evidence="2">Body</tissue>
    </source>
</reference>
<proteinExistence type="predicted"/>
<dbReference type="Gene3D" id="3.40.33.10">
    <property type="entry name" value="CAP"/>
    <property type="match status" value="1"/>
</dbReference>
<sequence>MSFLVIEYIKQVHEIARSEVNPPASNMQFLVWNETLQELASKLFRNQCNWNDIRDTAKAKNLGFTVESVPADDRIQANYKSVADKLVRASWKSYSKRYPIHCGSKFTDECNNYRQVVSAHTNTYGCHFNFCEKLAWDIPPSMALVCFYHPP</sequence>
<protein>
    <submittedName>
        <fullName evidence="2">Peptidase inhibitor 16</fullName>
    </submittedName>
</protein>
<dbReference type="SUPFAM" id="SSF55797">
    <property type="entry name" value="PR-1-like"/>
    <property type="match status" value="1"/>
</dbReference>
<dbReference type="AlphaFoldDB" id="A0ABD2Q674"/>
<accession>A0ABD2Q674</accession>
<dbReference type="InterPro" id="IPR014044">
    <property type="entry name" value="CAP_dom"/>
</dbReference>
<evidence type="ECO:0000259" key="1">
    <source>
        <dbReference type="SMART" id="SM00198"/>
    </source>
</evidence>
<name>A0ABD2Q674_9PLAT</name>
<dbReference type="EMBL" id="JBJKFK010000937">
    <property type="protein sequence ID" value="KAL3314667.1"/>
    <property type="molecule type" value="Genomic_DNA"/>
</dbReference>
<feature type="domain" description="SCP" evidence="1">
    <location>
        <begin position="4"/>
        <end position="150"/>
    </location>
</feature>
<dbReference type="Pfam" id="PF00188">
    <property type="entry name" value="CAP"/>
    <property type="match status" value="1"/>
</dbReference>